<sequence length="22" mass="2432">MRPAGILISLHLQVILGNHVLH</sequence>
<organism evidence="1">
    <name type="scientific">Arundo donax</name>
    <name type="common">Giant reed</name>
    <name type="synonym">Donax arundinaceus</name>
    <dbReference type="NCBI Taxonomy" id="35708"/>
    <lineage>
        <taxon>Eukaryota</taxon>
        <taxon>Viridiplantae</taxon>
        <taxon>Streptophyta</taxon>
        <taxon>Embryophyta</taxon>
        <taxon>Tracheophyta</taxon>
        <taxon>Spermatophyta</taxon>
        <taxon>Magnoliopsida</taxon>
        <taxon>Liliopsida</taxon>
        <taxon>Poales</taxon>
        <taxon>Poaceae</taxon>
        <taxon>PACMAD clade</taxon>
        <taxon>Arundinoideae</taxon>
        <taxon>Arundineae</taxon>
        <taxon>Arundo</taxon>
    </lineage>
</organism>
<reference evidence="1" key="2">
    <citation type="journal article" date="2015" name="Data Brief">
        <title>Shoot transcriptome of the giant reed, Arundo donax.</title>
        <authorList>
            <person name="Barrero R.A."/>
            <person name="Guerrero F.D."/>
            <person name="Moolhuijzen P."/>
            <person name="Goolsby J.A."/>
            <person name="Tidwell J."/>
            <person name="Bellgard S.E."/>
            <person name="Bellgard M.I."/>
        </authorList>
    </citation>
    <scope>NUCLEOTIDE SEQUENCE</scope>
    <source>
        <tissue evidence="1">Shoot tissue taken approximately 20 cm above the soil surface</tissue>
    </source>
</reference>
<protein>
    <submittedName>
        <fullName evidence="1">Uncharacterized protein</fullName>
    </submittedName>
</protein>
<dbReference type="EMBL" id="GBRH01160249">
    <property type="protein sequence ID" value="JAE37647.1"/>
    <property type="molecule type" value="Transcribed_RNA"/>
</dbReference>
<reference evidence="1" key="1">
    <citation type="submission" date="2014-09" db="EMBL/GenBank/DDBJ databases">
        <authorList>
            <person name="Magalhaes I.L.F."/>
            <person name="Oliveira U."/>
            <person name="Santos F.R."/>
            <person name="Vidigal T.H.D.A."/>
            <person name="Brescovit A.D."/>
            <person name="Santos A.J."/>
        </authorList>
    </citation>
    <scope>NUCLEOTIDE SEQUENCE</scope>
    <source>
        <tissue evidence="1">Shoot tissue taken approximately 20 cm above the soil surface</tissue>
    </source>
</reference>
<proteinExistence type="predicted"/>
<evidence type="ECO:0000313" key="1">
    <source>
        <dbReference type="EMBL" id="JAE37647.1"/>
    </source>
</evidence>
<dbReference type="AlphaFoldDB" id="A0A0A9HLQ8"/>
<name>A0A0A9HLQ8_ARUDO</name>
<accession>A0A0A9HLQ8</accession>